<keyword evidence="1" id="KW-0812">Transmembrane</keyword>
<dbReference type="OrthoDB" id="5569963at2759"/>
<comment type="caution">
    <text evidence="2">The sequence shown here is derived from an EMBL/GenBank/DDBJ whole genome shotgun (WGS) entry which is preliminary data.</text>
</comment>
<dbReference type="AlphaFoldDB" id="A0A9W8B2H6"/>
<reference evidence="2" key="1">
    <citation type="submission" date="2022-07" db="EMBL/GenBank/DDBJ databases">
        <title>Phylogenomic reconstructions and comparative analyses of Kickxellomycotina fungi.</title>
        <authorList>
            <person name="Reynolds N.K."/>
            <person name="Stajich J.E."/>
            <person name="Barry K."/>
            <person name="Grigoriev I.V."/>
            <person name="Crous P."/>
            <person name="Smith M.E."/>
        </authorList>
    </citation>
    <scope>NUCLEOTIDE SEQUENCE</scope>
    <source>
        <strain evidence="2">RSA 567</strain>
    </source>
</reference>
<protein>
    <submittedName>
        <fullName evidence="2">Uncharacterized protein</fullName>
    </submittedName>
</protein>
<sequence>MATALDNFRCFVPLSYVYIPVYVTLIVRQLATACHQLAPQGANAVTDALCTTWPDTLLQWIQTHSTAVPDESGTGFGPLAGFTWPLARSNPPHGGADDWWQQPFYKAQAQHDQTPPLDWVNVPTTPSFVNTIDRALGYVLAWLATGVRFVALGVKAGLQDTGCQQQYEKQTLHYDDPTTPWYGQVWARTTWVGCVGWASVRQLGHMAKYPQLYADTVLVPNIHWGPAWNNLAKVNGSASPWILAFGAFALRTVRDTLLGYIAFALWVAVTVVRFAQPYWLPWAAFNFLRGGLCWLGRPISSWLTASITSRRSWDALCSALDKATVRHYTCSVVAHPATTPFTSLPCTSASDLSCHFLTTYPNAAFAPLTDLAGIRGLWFRDRLWVDAWYQAILAILYLLIWSVVLYETARFAYRLVRYAANTLIALGRRTATLSALVLIVAYIYQLN</sequence>
<evidence type="ECO:0000313" key="3">
    <source>
        <dbReference type="Proteomes" id="UP001151582"/>
    </source>
</evidence>
<feature type="transmembrane region" description="Helical" evidence="1">
    <location>
        <begin position="257"/>
        <end position="275"/>
    </location>
</feature>
<keyword evidence="1" id="KW-1133">Transmembrane helix</keyword>
<feature type="transmembrane region" description="Helical" evidence="1">
    <location>
        <begin position="387"/>
        <end position="406"/>
    </location>
</feature>
<proteinExistence type="predicted"/>
<name>A0A9W8B2H6_9FUNG</name>
<feature type="transmembrane region" description="Helical" evidence="1">
    <location>
        <begin position="418"/>
        <end position="444"/>
    </location>
</feature>
<evidence type="ECO:0000313" key="2">
    <source>
        <dbReference type="EMBL" id="KAJ1978272.1"/>
    </source>
</evidence>
<dbReference type="EMBL" id="JANBQB010000287">
    <property type="protein sequence ID" value="KAJ1978272.1"/>
    <property type="molecule type" value="Genomic_DNA"/>
</dbReference>
<dbReference type="Proteomes" id="UP001151582">
    <property type="component" value="Unassembled WGS sequence"/>
</dbReference>
<keyword evidence="1" id="KW-0472">Membrane</keyword>
<gene>
    <name evidence="2" type="ORF">H4R34_003263</name>
</gene>
<evidence type="ECO:0000256" key="1">
    <source>
        <dbReference type="SAM" id="Phobius"/>
    </source>
</evidence>
<accession>A0A9W8B2H6</accession>
<keyword evidence="3" id="KW-1185">Reference proteome</keyword>
<organism evidence="2 3">
    <name type="scientific">Dimargaris verticillata</name>
    <dbReference type="NCBI Taxonomy" id="2761393"/>
    <lineage>
        <taxon>Eukaryota</taxon>
        <taxon>Fungi</taxon>
        <taxon>Fungi incertae sedis</taxon>
        <taxon>Zoopagomycota</taxon>
        <taxon>Kickxellomycotina</taxon>
        <taxon>Dimargaritomycetes</taxon>
        <taxon>Dimargaritales</taxon>
        <taxon>Dimargaritaceae</taxon>
        <taxon>Dimargaris</taxon>
    </lineage>
</organism>